<dbReference type="GO" id="GO:0006458">
    <property type="term" value="P:'de novo' protein folding"/>
    <property type="evidence" value="ECO:0007669"/>
    <property type="project" value="EnsemblFungi"/>
</dbReference>
<name>C4QYK9_KOMPG</name>
<dbReference type="EMBL" id="FN392319">
    <property type="protein sequence ID" value="CAY68332.1"/>
    <property type="molecule type" value="Genomic_DNA"/>
</dbReference>
<dbReference type="Gene3D" id="2.60.120.1040">
    <property type="entry name" value="ZPR1, A/B domain"/>
    <property type="match status" value="2"/>
</dbReference>
<dbReference type="AlphaFoldDB" id="C4QYK9"/>
<dbReference type="InParanoid" id="C4QYK9"/>
<dbReference type="GO" id="GO:0000086">
    <property type="term" value="P:G2/M transition of mitotic cell cycle"/>
    <property type="evidence" value="ECO:0007669"/>
    <property type="project" value="EnsemblFungi"/>
</dbReference>
<feature type="compositionally biased region" description="Basic and acidic residues" evidence="9">
    <location>
        <begin position="1"/>
        <end position="22"/>
    </location>
</feature>
<dbReference type="GO" id="GO:0008270">
    <property type="term" value="F:zinc ion binding"/>
    <property type="evidence" value="ECO:0007669"/>
    <property type="project" value="UniProtKB-KW"/>
</dbReference>
<dbReference type="RefSeq" id="XP_002490613.1">
    <property type="nucleotide sequence ID" value="XM_002490568.1"/>
</dbReference>
<dbReference type="PANTHER" id="PTHR10876">
    <property type="entry name" value="ZINC FINGER PROTEIN ZPR1"/>
    <property type="match status" value="1"/>
</dbReference>
<dbReference type="InterPro" id="IPR056180">
    <property type="entry name" value="ZPR1_jr_dom"/>
</dbReference>
<dbReference type="InterPro" id="IPR042452">
    <property type="entry name" value="ZPR1_Znf1/2"/>
</dbReference>
<dbReference type="GO" id="GO:0005737">
    <property type="term" value="C:cytoplasm"/>
    <property type="evidence" value="ECO:0007669"/>
    <property type="project" value="EnsemblFungi"/>
</dbReference>
<dbReference type="SMR" id="C4QYK9"/>
<evidence type="ECO:0000256" key="9">
    <source>
        <dbReference type="SAM" id="MobiDB-lite"/>
    </source>
</evidence>
<dbReference type="GO" id="GO:0044183">
    <property type="term" value="F:protein folding chaperone"/>
    <property type="evidence" value="ECO:0007669"/>
    <property type="project" value="EnsemblFungi"/>
</dbReference>
<dbReference type="InterPro" id="IPR042451">
    <property type="entry name" value="ZPR1_A/B_dom"/>
</dbReference>
<evidence type="ECO:0000313" key="12">
    <source>
        <dbReference type="Proteomes" id="UP000000314"/>
    </source>
</evidence>
<evidence type="ECO:0000256" key="7">
    <source>
        <dbReference type="ARBA" id="ARBA00023242"/>
    </source>
</evidence>
<dbReference type="KEGG" id="ppa:PAS_chr1-4_0480"/>
<dbReference type="FunFam" id="2.20.25.420:FF:000002">
    <property type="entry name" value="Zinc finger protein ZPR1"/>
    <property type="match status" value="1"/>
</dbReference>
<dbReference type="GO" id="GO:0005634">
    <property type="term" value="C:nucleus"/>
    <property type="evidence" value="ECO:0007669"/>
    <property type="project" value="UniProtKB-SubCell"/>
</dbReference>
<evidence type="ECO:0000256" key="3">
    <source>
        <dbReference type="ARBA" id="ARBA00022723"/>
    </source>
</evidence>
<reference evidence="11 12" key="1">
    <citation type="journal article" date="2009" name="Nat. Biotechnol.">
        <title>Genome sequence of the recombinant protein production host Pichia pastoris.</title>
        <authorList>
            <person name="De Schutter K."/>
            <person name="Lin Y.C."/>
            <person name="Tiels P."/>
            <person name="Van Hecke A."/>
            <person name="Glinka S."/>
            <person name="Weber-Lehmann J."/>
            <person name="Rouze P."/>
            <person name="Van de Peer Y."/>
            <person name="Callewaert N."/>
        </authorList>
    </citation>
    <scope>NUCLEOTIDE SEQUENCE [LARGE SCALE GENOMIC DNA]</scope>
    <source>
        <strain evidence="12">GS115 / ATCC 20864</strain>
    </source>
</reference>
<dbReference type="NCBIfam" id="TIGR00310">
    <property type="entry name" value="ZPR1_znf"/>
    <property type="match status" value="2"/>
</dbReference>
<protein>
    <submittedName>
        <fullName evidence="11">Essential protein with two zinc fingers, present in the nucleus of growing cells</fullName>
    </submittedName>
</protein>
<dbReference type="FunFam" id="2.60.120.1040:FF:000003">
    <property type="entry name" value="Zinc finger protein zpr1"/>
    <property type="match status" value="1"/>
</dbReference>
<dbReference type="InterPro" id="IPR004457">
    <property type="entry name" value="Znf_ZPR1"/>
</dbReference>
<dbReference type="Pfam" id="PF22794">
    <property type="entry name" value="jr-ZPR1"/>
    <property type="match status" value="2"/>
</dbReference>
<proteinExistence type="inferred from homology"/>
<dbReference type="InterPro" id="IPR040141">
    <property type="entry name" value="ZPR1"/>
</dbReference>
<comment type="function">
    <text evidence="8">Acts as a protein folding chaperone for elongation factor 1-alpha.</text>
</comment>
<feature type="region of interest" description="Disordered" evidence="9">
    <location>
        <begin position="1"/>
        <end position="24"/>
    </location>
</feature>
<keyword evidence="3" id="KW-0479">Metal-binding</keyword>
<keyword evidence="6" id="KW-0862">Zinc</keyword>
<dbReference type="GO" id="GO:0009749">
    <property type="term" value="P:response to glucose"/>
    <property type="evidence" value="ECO:0007669"/>
    <property type="project" value="EnsemblFungi"/>
</dbReference>
<dbReference type="FunFam" id="2.60.120.1040:FF:000001">
    <property type="entry name" value="Zinc finger protein ZPR1"/>
    <property type="match status" value="1"/>
</dbReference>
<evidence type="ECO:0000313" key="11">
    <source>
        <dbReference type="EMBL" id="CAY68332.1"/>
    </source>
</evidence>
<dbReference type="GO" id="GO:0061770">
    <property type="term" value="F:translation elongation factor binding"/>
    <property type="evidence" value="ECO:0007669"/>
    <property type="project" value="EnsemblFungi"/>
</dbReference>
<keyword evidence="5" id="KW-0863">Zinc-finger</keyword>
<dbReference type="eggNOG" id="KOG2703">
    <property type="taxonomic scope" value="Eukaryota"/>
</dbReference>
<dbReference type="SMART" id="SM00709">
    <property type="entry name" value="Zpr1"/>
    <property type="match status" value="2"/>
</dbReference>
<dbReference type="FunFam" id="2.20.25.420:FF:000001">
    <property type="entry name" value="Zinc finger protein ZPR1"/>
    <property type="match status" value="1"/>
</dbReference>
<feature type="domain" description="Zinc finger ZPR1-type" evidence="10">
    <location>
        <begin position="280"/>
        <end position="440"/>
    </location>
</feature>
<evidence type="ECO:0000256" key="8">
    <source>
        <dbReference type="ARBA" id="ARBA00054139"/>
    </source>
</evidence>
<comment type="similarity">
    <text evidence="2">Belongs to the ZPR1 family.</text>
</comment>
<evidence type="ECO:0000256" key="1">
    <source>
        <dbReference type="ARBA" id="ARBA00004123"/>
    </source>
</evidence>
<dbReference type="HOGENOM" id="CLU_024138_5_0_1"/>
<dbReference type="Gene3D" id="2.20.25.420">
    <property type="entry name" value="ZPR1, zinc finger domain"/>
    <property type="match status" value="2"/>
</dbReference>
<gene>
    <name evidence="11" type="ordered locus">PAS_chr1-4_0480</name>
</gene>
<keyword evidence="4" id="KW-0677">Repeat</keyword>
<evidence type="ECO:0000256" key="5">
    <source>
        <dbReference type="ARBA" id="ARBA00022771"/>
    </source>
</evidence>
<dbReference type="GeneID" id="8197067"/>
<dbReference type="PANTHER" id="PTHR10876:SF0">
    <property type="entry name" value="ZINC FINGER PROTEIN ZPR1"/>
    <property type="match status" value="1"/>
</dbReference>
<accession>C4QYK9</accession>
<dbReference type="OMA" id="FREVVIM"/>
<dbReference type="STRING" id="644223.C4QYK9"/>
<evidence type="ECO:0000259" key="10">
    <source>
        <dbReference type="SMART" id="SM00709"/>
    </source>
</evidence>
<sequence>MDKDQQQEAQNKKQKTDEKEEFFQPLGQQAQEGVSYTGATDAEGHPVQEIESLCMKCGKNGVTRLLLTSIPYFREVVIMSFECSHCGFKNSEMQPASKIQEKGCKYMLKIENVKDFNRQVVKSETCTCEFKELELEIPAQKGQIITVEGLLSGMIEDLSAEQEARKTQQPEIYEKIEEFVAKVKSVLLGSHFPLTFILDDPSGNSWVEYIPGEPQHKWSQVEYTRTPQQNVQLGLVSADEVAQHELAASNTKDRNPTSSGFISDQTDIENFENEVQTFQATCPSCYASCSTNMKMVNIPHFKEVIIMATVCDRCGYKSNEVKTGGAIPDKGKKITLKVVNAEDLARDILKSETCGLTVPELHLDLTPGTLGGRFTTIEGLLRQVQEELHDRVFTETSDSMDEATKTRWETFLQRIKDAADGKIKFTITMEDPLASSYIQNVYAPDPDPNMTTEEFVRSKEVDQDLGLTDMHV</sequence>
<comment type="subcellular location">
    <subcellularLocation>
        <location evidence="1">Nucleus</location>
    </subcellularLocation>
</comment>
<dbReference type="Proteomes" id="UP000000314">
    <property type="component" value="Chromosome 1"/>
</dbReference>
<keyword evidence="7" id="KW-0539">Nucleus</keyword>
<evidence type="ECO:0000256" key="6">
    <source>
        <dbReference type="ARBA" id="ARBA00022833"/>
    </source>
</evidence>
<evidence type="ECO:0000256" key="4">
    <source>
        <dbReference type="ARBA" id="ARBA00022737"/>
    </source>
</evidence>
<dbReference type="Pfam" id="PF03367">
    <property type="entry name" value="Zn_ribbon_ZPR1"/>
    <property type="match status" value="2"/>
</dbReference>
<evidence type="ECO:0000256" key="2">
    <source>
        <dbReference type="ARBA" id="ARBA00008354"/>
    </source>
</evidence>
<feature type="domain" description="Zinc finger ZPR1-type" evidence="10">
    <location>
        <begin position="52"/>
        <end position="209"/>
    </location>
</feature>
<dbReference type="FunCoup" id="C4QYK9">
    <property type="interactions" value="1018"/>
</dbReference>
<dbReference type="OrthoDB" id="308464at2759"/>
<organism evidence="11 12">
    <name type="scientific">Komagataella phaffii (strain GS115 / ATCC 20864)</name>
    <name type="common">Yeast</name>
    <name type="synonym">Pichia pastoris</name>
    <dbReference type="NCBI Taxonomy" id="644223"/>
    <lineage>
        <taxon>Eukaryota</taxon>
        <taxon>Fungi</taxon>
        <taxon>Dikarya</taxon>
        <taxon>Ascomycota</taxon>
        <taxon>Saccharomycotina</taxon>
        <taxon>Pichiomycetes</taxon>
        <taxon>Pichiales</taxon>
        <taxon>Pichiaceae</taxon>
        <taxon>Komagataella</taxon>
    </lineage>
</organism>
<keyword evidence="12" id="KW-1185">Reference proteome</keyword>